<dbReference type="Pfam" id="PF25598">
    <property type="entry name" value="ARM_PUB"/>
    <property type="match status" value="1"/>
</dbReference>
<evidence type="ECO:0000256" key="5">
    <source>
        <dbReference type="RuleBase" id="RU369093"/>
    </source>
</evidence>
<dbReference type="PANTHER" id="PTHR22849">
    <property type="entry name" value="WDSAM1 PROTEIN"/>
    <property type="match status" value="1"/>
</dbReference>
<evidence type="ECO:0000256" key="3">
    <source>
        <dbReference type="ARBA" id="ARBA00022679"/>
    </source>
</evidence>
<evidence type="ECO:0000313" key="7">
    <source>
        <dbReference type="EMBL" id="KAH7561311.1"/>
    </source>
</evidence>
<reference evidence="7 8" key="1">
    <citation type="submission" date="2021-02" db="EMBL/GenBank/DDBJ databases">
        <title>Plant Genome Project.</title>
        <authorList>
            <person name="Zhang R.-G."/>
        </authorList>
    </citation>
    <scope>NUCLEOTIDE SEQUENCE [LARGE SCALE GENOMIC DNA]</scope>
    <source>
        <tissue evidence="7">Leaves</tissue>
    </source>
</reference>
<sequence>MKDPVTTITGISYDRESIEQWLNTGKEYTTCPVTKQPLPRNCELTSNHTLRRLIQAWCTQNAINGVERIPTPKSPLDRNHLLKLVRDLQVDNLCLSSLKKMEALAMESERNRKCMEDMAVVKAMVLLIIRCYKDGKAIGLEEALRILSLVWTPSTQTRVLINENHDSIINSLTWVLRCESDGNQLALKNSALLVLKKVFEVASTRLLEGLKLEFFKEIVKLLRNNISQQATKSALHVLIESCPWGRNRMKMVEANAVFELIELELGKPEKNITELIFNLLAQLCSCADGRSQFLSHSGAIAMVSKRILRVSPATDDRGVHILYSISKFWATNEVVLEMLRVGAVTKICMVVQADCEKYLKEKAKGILRLHSTVWNNSPCIGVYLLTRYRT</sequence>
<dbReference type="PANTHER" id="PTHR22849:SF128">
    <property type="entry name" value="U-BOX DOMAIN-CONTAINING PROTEIN"/>
    <property type="match status" value="1"/>
</dbReference>
<keyword evidence="8" id="KW-1185">Reference proteome</keyword>
<dbReference type="InterPro" id="IPR016024">
    <property type="entry name" value="ARM-type_fold"/>
</dbReference>
<evidence type="ECO:0000256" key="2">
    <source>
        <dbReference type="ARBA" id="ARBA00004906"/>
    </source>
</evidence>
<dbReference type="EMBL" id="JAFEMO010000010">
    <property type="protein sequence ID" value="KAH7561311.1"/>
    <property type="molecule type" value="Genomic_DNA"/>
</dbReference>
<proteinExistence type="predicted"/>
<protein>
    <recommendedName>
        <fullName evidence="5 6">U-box domain-containing protein</fullName>
        <ecNumber evidence="5">2.3.2.27</ecNumber>
    </recommendedName>
    <alternativeName>
        <fullName evidence="5">RING-type E3 ubiquitin transferase PUB</fullName>
    </alternativeName>
</protein>
<evidence type="ECO:0000313" key="8">
    <source>
        <dbReference type="Proteomes" id="UP000827721"/>
    </source>
</evidence>
<gene>
    <name evidence="7" type="ORF">JRO89_XS10G0210100</name>
</gene>
<comment type="caution">
    <text evidence="7">The sequence shown here is derived from an EMBL/GenBank/DDBJ whole genome shotgun (WGS) entry which is preliminary data.</text>
</comment>
<dbReference type="Gene3D" id="1.25.10.10">
    <property type="entry name" value="Leucine-rich Repeat Variant"/>
    <property type="match status" value="1"/>
</dbReference>
<dbReference type="SUPFAM" id="SSF48371">
    <property type="entry name" value="ARM repeat"/>
    <property type="match status" value="1"/>
</dbReference>
<dbReference type="InterPro" id="IPR058678">
    <property type="entry name" value="ARM_PUB"/>
</dbReference>
<feature type="domain" description="U-box" evidence="6">
    <location>
        <begin position="1"/>
        <end position="64"/>
    </location>
</feature>
<dbReference type="InterPro" id="IPR013083">
    <property type="entry name" value="Znf_RING/FYVE/PHD"/>
</dbReference>
<evidence type="ECO:0000256" key="1">
    <source>
        <dbReference type="ARBA" id="ARBA00000900"/>
    </source>
</evidence>
<dbReference type="SUPFAM" id="SSF57850">
    <property type="entry name" value="RING/U-box"/>
    <property type="match status" value="1"/>
</dbReference>
<dbReference type="InterPro" id="IPR003613">
    <property type="entry name" value="Ubox_domain"/>
</dbReference>
<comment type="catalytic activity">
    <reaction evidence="1 5">
        <text>S-ubiquitinyl-[E2 ubiquitin-conjugating enzyme]-L-cysteine + [acceptor protein]-L-lysine = [E2 ubiquitin-conjugating enzyme]-L-cysteine + N(6)-ubiquitinyl-[acceptor protein]-L-lysine.</text>
        <dbReference type="EC" id="2.3.2.27"/>
    </reaction>
</comment>
<dbReference type="PROSITE" id="PS51698">
    <property type="entry name" value="U_BOX"/>
    <property type="match status" value="1"/>
</dbReference>
<dbReference type="EC" id="2.3.2.27" evidence="5"/>
<dbReference type="Gene3D" id="3.30.40.10">
    <property type="entry name" value="Zinc/RING finger domain, C3HC4 (zinc finger)"/>
    <property type="match status" value="1"/>
</dbReference>
<comment type="pathway">
    <text evidence="2 5">Protein modification; protein ubiquitination.</text>
</comment>
<evidence type="ECO:0000256" key="4">
    <source>
        <dbReference type="ARBA" id="ARBA00022786"/>
    </source>
</evidence>
<dbReference type="Pfam" id="PF04564">
    <property type="entry name" value="U-box"/>
    <property type="match status" value="1"/>
</dbReference>
<dbReference type="Proteomes" id="UP000827721">
    <property type="component" value="Unassembled WGS sequence"/>
</dbReference>
<accession>A0ABQ8HJQ2</accession>
<dbReference type="SMART" id="SM00504">
    <property type="entry name" value="Ubox"/>
    <property type="match status" value="1"/>
</dbReference>
<keyword evidence="3 5" id="KW-0808">Transferase</keyword>
<dbReference type="InterPro" id="IPR045185">
    <property type="entry name" value="PUB22/23/24-like"/>
</dbReference>
<evidence type="ECO:0000259" key="6">
    <source>
        <dbReference type="PROSITE" id="PS51698"/>
    </source>
</evidence>
<name>A0ABQ8HJQ2_9ROSI</name>
<organism evidence="7 8">
    <name type="scientific">Xanthoceras sorbifolium</name>
    <dbReference type="NCBI Taxonomy" id="99658"/>
    <lineage>
        <taxon>Eukaryota</taxon>
        <taxon>Viridiplantae</taxon>
        <taxon>Streptophyta</taxon>
        <taxon>Embryophyta</taxon>
        <taxon>Tracheophyta</taxon>
        <taxon>Spermatophyta</taxon>
        <taxon>Magnoliopsida</taxon>
        <taxon>eudicotyledons</taxon>
        <taxon>Gunneridae</taxon>
        <taxon>Pentapetalae</taxon>
        <taxon>rosids</taxon>
        <taxon>malvids</taxon>
        <taxon>Sapindales</taxon>
        <taxon>Sapindaceae</taxon>
        <taxon>Xanthoceroideae</taxon>
        <taxon>Xanthoceras</taxon>
    </lineage>
</organism>
<keyword evidence="4 5" id="KW-0833">Ubl conjugation pathway</keyword>
<comment type="function">
    <text evidence="5">Functions as an E3 ubiquitin ligase.</text>
</comment>
<dbReference type="InterPro" id="IPR011989">
    <property type="entry name" value="ARM-like"/>
</dbReference>